<feature type="domain" description="C2H2-type" evidence="9">
    <location>
        <begin position="541"/>
        <end position="569"/>
    </location>
</feature>
<keyword evidence="5" id="KW-0862">Zinc</keyword>
<evidence type="ECO:0000259" key="9">
    <source>
        <dbReference type="PROSITE" id="PS50157"/>
    </source>
</evidence>
<feature type="compositionally biased region" description="Polar residues" evidence="8">
    <location>
        <begin position="333"/>
        <end position="345"/>
    </location>
</feature>
<evidence type="ECO:0000313" key="10">
    <source>
        <dbReference type="EMBL" id="WAR06471.1"/>
    </source>
</evidence>
<feature type="region of interest" description="Disordered" evidence="8">
    <location>
        <begin position="613"/>
        <end position="695"/>
    </location>
</feature>
<evidence type="ECO:0000256" key="4">
    <source>
        <dbReference type="ARBA" id="ARBA00022771"/>
    </source>
</evidence>
<evidence type="ECO:0000256" key="3">
    <source>
        <dbReference type="ARBA" id="ARBA00022737"/>
    </source>
</evidence>
<dbReference type="SUPFAM" id="SSF57667">
    <property type="entry name" value="beta-beta-alpha zinc fingers"/>
    <property type="match status" value="4"/>
</dbReference>
<dbReference type="PANTHER" id="PTHR24388">
    <property type="entry name" value="ZINC FINGER PROTEIN"/>
    <property type="match status" value="1"/>
</dbReference>
<dbReference type="Proteomes" id="UP001164746">
    <property type="component" value="Chromosome 5"/>
</dbReference>
<feature type="compositionally biased region" description="Basic and acidic residues" evidence="8">
    <location>
        <begin position="845"/>
        <end position="857"/>
    </location>
</feature>
<name>A0ABY7EC45_MYAAR</name>
<proteinExistence type="predicted"/>
<reference evidence="10" key="1">
    <citation type="submission" date="2022-11" db="EMBL/GenBank/DDBJ databases">
        <title>Centuries of genome instability and evolution in soft-shell clam transmissible cancer (bioRxiv).</title>
        <authorList>
            <person name="Hart S.F.M."/>
            <person name="Yonemitsu M.A."/>
            <person name="Giersch R.M."/>
            <person name="Beal B.F."/>
            <person name="Arriagada G."/>
            <person name="Davis B.W."/>
            <person name="Ostrander E.A."/>
            <person name="Goff S.P."/>
            <person name="Metzger M.J."/>
        </authorList>
    </citation>
    <scope>NUCLEOTIDE SEQUENCE</scope>
    <source>
        <strain evidence="10">MELC-2E11</strain>
        <tissue evidence="10">Siphon/mantle</tissue>
    </source>
</reference>
<feature type="region of interest" description="Disordered" evidence="8">
    <location>
        <begin position="129"/>
        <end position="178"/>
    </location>
</feature>
<protein>
    <submittedName>
        <fullName evidence="10">ZN236-like protein</fullName>
    </submittedName>
</protein>
<feature type="region of interest" description="Disordered" evidence="8">
    <location>
        <begin position="816"/>
        <end position="866"/>
    </location>
</feature>
<dbReference type="EMBL" id="CP111016">
    <property type="protein sequence ID" value="WAR06471.1"/>
    <property type="molecule type" value="Genomic_DNA"/>
</dbReference>
<feature type="compositionally biased region" description="Polar residues" evidence="8">
    <location>
        <begin position="726"/>
        <end position="742"/>
    </location>
</feature>
<feature type="domain" description="C2H2-type" evidence="9">
    <location>
        <begin position="432"/>
        <end position="459"/>
    </location>
</feature>
<feature type="domain" description="C2H2-type" evidence="9">
    <location>
        <begin position="220"/>
        <end position="247"/>
    </location>
</feature>
<feature type="compositionally biased region" description="Polar residues" evidence="8">
    <location>
        <begin position="11"/>
        <end position="23"/>
    </location>
</feature>
<dbReference type="InterPro" id="IPR050527">
    <property type="entry name" value="Snail/Krueppel_Znf"/>
</dbReference>
<dbReference type="PROSITE" id="PS00028">
    <property type="entry name" value="ZINC_FINGER_C2H2_1"/>
    <property type="match status" value="8"/>
</dbReference>
<dbReference type="Gene3D" id="3.30.160.60">
    <property type="entry name" value="Classic Zinc Finger"/>
    <property type="match status" value="7"/>
</dbReference>
<feature type="domain" description="C2H2-type" evidence="9">
    <location>
        <begin position="513"/>
        <end position="540"/>
    </location>
</feature>
<dbReference type="Pfam" id="PF00096">
    <property type="entry name" value="zf-C2H2"/>
    <property type="match status" value="3"/>
</dbReference>
<gene>
    <name evidence="10" type="ORF">MAR_021840</name>
</gene>
<evidence type="ECO:0000256" key="1">
    <source>
        <dbReference type="ARBA" id="ARBA00004123"/>
    </source>
</evidence>
<feature type="domain" description="C2H2-type" evidence="9">
    <location>
        <begin position="929"/>
        <end position="956"/>
    </location>
</feature>
<keyword evidence="4 7" id="KW-0863">Zinc-finger</keyword>
<feature type="region of interest" description="Disordered" evidence="8">
    <location>
        <begin position="324"/>
        <end position="345"/>
    </location>
</feature>
<keyword evidence="2" id="KW-0479">Metal-binding</keyword>
<evidence type="ECO:0000256" key="7">
    <source>
        <dbReference type="PROSITE-ProRule" id="PRU00042"/>
    </source>
</evidence>
<organism evidence="10 11">
    <name type="scientific">Mya arenaria</name>
    <name type="common">Soft-shell clam</name>
    <dbReference type="NCBI Taxonomy" id="6604"/>
    <lineage>
        <taxon>Eukaryota</taxon>
        <taxon>Metazoa</taxon>
        <taxon>Spiralia</taxon>
        <taxon>Lophotrochozoa</taxon>
        <taxon>Mollusca</taxon>
        <taxon>Bivalvia</taxon>
        <taxon>Autobranchia</taxon>
        <taxon>Heteroconchia</taxon>
        <taxon>Euheterodonta</taxon>
        <taxon>Imparidentia</taxon>
        <taxon>Neoheterodontei</taxon>
        <taxon>Myida</taxon>
        <taxon>Myoidea</taxon>
        <taxon>Myidae</taxon>
        <taxon>Mya</taxon>
    </lineage>
</organism>
<evidence type="ECO:0000256" key="6">
    <source>
        <dbReference type="ARBA" id="ARBA00023242"/>
    </source>
</evidence>
<evidence type="ECO:0000256" key="2">
    <source>
        <dbReference type="ARBA" id="ARBA00022723"/>
    </source>
</evidence>
<keyword evidence="6" id="KW-0539">Nucleus</keyword>
<feature type="domain" description="C2H2-type" evidence="9">
    <location>
        <begin position="957"/>
        <end position="984"/>
    </location>
</feature>
<feature type="compositionally biased region" description="Low complexity" evidence="8">
    <location>
        <begin position="743"/>
        <end position="752"/>
    </location>
</feature>
<feature type="region of interest" description="Disordered" evidence="8">
    <location>
        <begin position="718"/>
        <end position="754"/>
    </location>
</feature>
<sequence length="1058" mass="118227">MPEQWFALDLSTGNSNGKEGAGNQSASLLTLAGTQPNSFDVKLTLVGEPPFNLAKSNGVEQESGDEMNFSDVEGEELVPQDLSRKVKVAGDERVEGQTEYMVFSCSDCQERFPSKLSLEQHQLTFHSGQSLSSNIAQPDSPGANLLTPANHFSPRRHHAESSDSEGPSSAKKSRLTSHAAQLHYGKSTIPPHLEAIYDAGKVLRLGEERMEITEGRDISHPCQVCFKVFPKPSDLKRHMMCHTGEKPFRCQYCSKPFRAKSSMHYHLKATHGIEIELSPGLEERYLRMKTRATMNLLQRTGNTATLPQLYGSDSSLLHRDLDNYDTDEDSKSNDSFYHNSGMNSEVPTSEEMFSQGLFGGQMGTNLKNGLDMRASTKTSNANRFILNTKIGDVITLGIGQEGKKKLIFQGEKNVVTKLKGSDLKTGENTSVYRCYLCSDIFSSFSKMQFHLSNHVDKQFSTYQCCFCEEVFQIKTQMQNHIRNNHSHEVTGLKNNFTKTKSSDKGQLYSGSRLPCTFCNKVFKSMESMQRHTKLHLPSRNCFCRTCGKTFKQYITLQHHVSVCHSKSSSKSKKGSSWVGAKMNFFLSPKRFKTSNQNLINKNDEPVNVSTDEAVESLPGPNITVVMPQSPLAEDNGETSDVALSQHSSENHWSESFSDSLPVDLDESSQEIRTAPKRHLLPSRCDTSPRGSRVLPPHLAYQNHSAEQDTPLNFTKAAYSHHDTNNNDDASNESPSSQNHRQSPQLQLPPTLTNPEAFGLPGFGLGLTSANHYLMAKALMAHQNLTHHLNNTSQPMIFPPNHLPPSLAAMTQMMSLPGTSTLLGDPHQGTSKSPSPASHTSSKSENSPEERDSKDGVKESLMGLPRANWGSDKMGSLWSFNMFSPDTGHTDGRKVTSLSRTHSRLGIVQSPINRESMCKPTTLADGRTVYKCTFCSKEFVSYSDINRHMDFHEDIRPYKCQYCDYYARTNSQLKVHMMRHQGIREFCCKLCNYKGVTQSDLNRHMKSQIHMLKMRNACSYCEEGFVTTKNLEKHLDGNCIVKMQKLNGGLEIPIQERVA</sequence>
<dbReference type="PROSITE" id="PS50157">
    <property type="entry name" value="ZINC_FINGER_C2H2_2"/>
    <property type="match status" value="9"/>
</dbReference>
<dbReference type="InterPro" id="IPR036236">
    <property type="entry name" value="Znf_C2H2_sf"/>
</dbReference>
<feature type="domain" description="C2H2-type" evidence="9">
    <location>
        <begin position="248"/>
        <end position="276"/>
    </location>
</feature>
<evidence type="ECO:0000256" key="8">
    <source>
        <dbReference type="SAM" id="MobiDB-lite"/>
    </source>
</evidence>
<feature type="domain" description="C2H2-type" evidence="9">
    <location>
        <begin position="103"/>
        <end position="131"/>
    </location>
</feature>
<feature type="domain" description="C2H2-type" evidence="9">
    <location>
        <begin position="462"/>
        <end position="490"/>
    </location>
</feature>
<accession>A0ABY7EC45</accession>
<dbReference type="PANTHER" id="PTHR24388:SF54">
    <property type="entry name" value="PROTEIN ESCARGOT"/>
    <property type="match status" value="1"/>
</dbReference>
<keyword evidence="11" id="KW-1185">Reference proteome</keyword>
<keyword evidence="3" id="KW-0677">Repeat</keyword>
<evidence type="ECO:0000256" key="5">
    <source>
        <dbReference type="ARBA" id="ARBA00022833"/>
    </source>
</evidence>
<dbReference type="SMART" id="SM00355">
    <property type="entry name" value="ZnF_C2H2"/>
    <property type="match status" value="11"/>
</dbReference>
<feature type="region of interest" description="Disordered" evidence="8">
    <location>
        <begin position="1"/>
        <end position="23"/>
    </location>
</feature>
<evidence type="ECO:0000313" key="11">
    <source>
        <dbReference type="Proteomes" id="UP001164746"/>
    </source>
</evidence>
<dbReference type="InterPro" id="IPR013087">
    <property type="entry name" value="Znf_C2H2_type"/>
</dbReference>
<comment type="subcellular location">
    <subcellularLocation>
        <location evidence="1">Nucleus</location>
    </subcellularLocation>
</comment>
<feature type="compositionally biased region" description="Low complexity" evidence="8">
    <location>
        <begin position="829"/>
        <end position="843"/>
    </location>
</feature>